<feature type="region of interest" description="Disordered" evidence="1">
    <location>
        <begin position="215"/>
        <end position="246"/>
    </location>
</feature>
<organism evidence="2 3">
    <name type="scientific">Rhynchosporium graminicola</name>
    <dbReference type="NCBI Taxonomy" id="2792576"/>
    <lineage>
        <taxon>Eukaryota</taxon>
        <taxon>Fungi</taxon>
        <taxon>Dikarya</taxon>
        <taxon>Ascomycota</taxon>
        <taxon>Pezizomycotina</taxon>
        <taxon>Leotiomycetes</taxon>
        <taxon>Helotiales</taxon>
        <taxon>Ploettnerulaceae</taxon>
        <taxon>Rhynchosporium</taxon>
    </lineage>
</organism>
<sequence length="246" mass="27340">MSSSTPTNALQSIINRERYRLELDSHILALDDYEREAKTYTKAASHHLALVKLYQLVTSEYSTEISNLPSNFLLSSIAKPVAPASFALLPPTKPAMPFYRPMVSGLGKIGGEGKEVGEERPWMKVQQISAARAGKIANLIREAKRSIDSAGVKIDMAVENVRIADVKIKRANRLQTRADKKIKSMKRKSVGDEKIEEQKSLPSFDGIVFTHHFKSGLKNSENGEQRVEVSSEAADDTDTNEMDVEH</sequence>
<dbReference type="AlphaFoldDB" id="A0A1E1LBQ6"/>
<protein>
    <submittedName>
        <fullName evidence="2">Uncharacterized protein</fullName>
    </submittedName>
</protein>
<accession>A0A1E1LBQ6</accession>
<feature type="compositionally biased region" description="Acidic residues" evidence="1">
    <location>
        <begin position="233"/>
        <end position="246"/>
    </location>
</feature>
<gene>
    <name evidence="2" type="ORF">RCO7_09619</name>
</gene>
<reference evidence="3" key="1">
    <citation type="submission" date="2016-03" db="EMBL/GenBank/DDBJ databases">
        <authorList>
            <person name="Ploux O."/>
        </authorList>
    </citation>
    <scope>NUCLEOTIDE SEQUENCE [LARGE SCALE GENOMIC DNA]</scope>
    <source>
        <strain evidence="3">UK7</strain>
    </source>
</reference>
<comment type="caution">
    <text evidence="2">The sequence shown here is derived from an EMBL/GenBank/DDBJ whole genome shotgun (WGS) entry which is preliminary data.</text>
</comment>
<dbReference type="EMBL" id="FJUW01000045">
    <property type="protein sequence ID" value="CZT07991.1"/>
    <property type="molecule type" value="Genomic_DNA"/>
</dbReference>
<name>A0A1E1LBQ6_9HELO</name>
<keyword evidence="3" id="KW-1185">Reference proteome</keyword>
<proteinExistence type="predicted"/>
<evidence type="ECO:0000313" key="3">
    <source>
        <dbReference type="Proteomes" id="UP000178129"/>
    </source>
</evidence>
<evidence type="ECO:0000256" key="1">
    <source>
        <dbReference type="SAM" id="MobiDB-lite"/>
    </source>
</evidence>
<evidence type="ECO:0000313" key="2">
    <source>
        <dbReference type="EMBL" id="CZT07991.1"/>
    </source>
</evidence>
<dbReference type="InParanoid" id="A0A1E1LBQ6"/>
<dbReference type="Proteomes" id="UP000178129">
    <property type="component" value="Unassembled WGS sequence"/>
</dbReference>